<evidence type="ECO:0000313" key="3">
    <source>
        <dbReference type="Proteomes" id="UP000199220"/>
    </source>
</evidence>
<protein>
    <submittedName>
        <fullName evidence="2">Uncharacterized protein</fullName>
    </submittedName>
</protein>
<feature type="transmembrane region" description="Helical" evidence="1">
    <location>
        <begin position="59"/>
        <end position="83"/>
    </location>
</feature>
<proteinExistence type="predicted"/>
<dbReference type="Proteomes" id="UP000199220">
    <property type="component" value="Unassembled WGS sequence"/>
</dbReference>
<accession>A0A1H5BPF8</accession>
<dbReference type="STRING" id="648782.SAMN04488554_0161"/>
<dbReference type="EMBL" id="FNTX01000001">
    <property type="protein sequence ID" value="SED56422.1"/>
    <property type="molecule type" value="Genomic_DNA"/>
</dbReference>
<feature type="transmembrane region" description="Helical" evidence="1">
    <location>
        <begin position="115"/>
        <end position="135"/>
    </location>
</feature>
<keyword evidence="3" id="KW-1185">Reference proteome</keyword>
<feature type="transmembrane region" description="Helical" evidence="1">
    <location>
        <begin position="141"/>
        <end position="167"/>
    </location>
</feature>
<name>A0A1H5BPF8_9MICO</name>
<organism evidence="2 3">
    <name type="scientific">Ruania alba</name>
    <dbReference type="NCBI Taxonomy" id="648782"/>
    <lineage>
        <taxon>Bacteria</taxon>
        <taxon>Bacillati</taxon>
        <taxon>Actinomycetota</taxon>
        <taxon>Actinomycetes</taxon>
        <taxon>Micrococcales</taxon>
        <taxon>Ruaniaceae</taxon>
        <taxon>Ruania</taxon>
    </lineage>
</organism>
<dbReference type="AlphaFoldDB" id="A0A1H5BPF8"/>
<feature type="transmembrane region" description="Helical" evidence="1">
    <location>
        <begin position="25"/>
        <end position="47"/>
    </location>
</feature>
<keyword evidence="1" id="KW-0812">Transmembrane</keyword>
<evidence type="ECO:0000256" key="1">
    <source>
        <dbReference type="SAM" id="Phobius"/>
    </source>
</evidence>
<reference evidence="3" key="1">
    <citation type="submission" date="2016-10" db="EMBL/GenBank/DDBJ databases">
        <authorList>
            <person name="Varghese N."/>
            <person name="Submissions S."/>
        </authorList>
    </citation>
    <scope>NUCLEOTIDE SEQUENCE [LARGE SCALE GENOMIC DNA]</scope>
    <source>
        <strain evidence="3">DSM 21368</strain>
    </source>
</reference>
<keyword evidence="1" id="KW-0472">Membrane</keyword>
<keyword evidence="1" id="KW-1133">Transmembrane helix</keyword>
<sequence>MNMSTAPLPPDVVIARALRAHTRTLFAMCGMALVLTLIGTGALQMAGQEWDDQRVLAGLSMLAAGQLLAIVAAVLAGVGWIGLVRRIGAPGSAETVRAVTDGVPRRQVEVTARRLALLLRVALAVAVAGVTAWVIAEPAGLIGAVVGAVLVVQVAVVIAIVRVSVLVRPRRP</sequence>
<gene>
    <name evidence="2" type="ORF">SAMN04488554_0161</name>
</gene>
<evidence type="ECO:0000313" key="2">
    <source>
        <dbReference type="EMBL" id="SED56422.1"/>
    </source>
</evidence>